<dbReference type="PANTHER" id="PTHR40455">
    <property type="entry name" value="ANTITOXIN HIGA"/>
    <property type="match status" value="1"/>
</dbReference>
<dbReference type="EMBL" id="CP117812">
    <property type="protein sequence ID" value="WDE98531.1"/>
    <property type="molecule type" value="Genomic_DNA"/>
</dbReference>
<dbReference type="InterPro" id="IPR039060">
    <property type="entry name" value="Antitox_HigA"/>
</dbReference>
<dbReference type="Gene3D" id="1.10.10.2910">
    <property type="match status" value="1"/>
</dbReference>
<organism evidence="3 4">
    <name type="scientific">Lentisphaera profundi</name>
    <dbReference type="NCBI Taxonomy" id="1658616"/>
    <lineage>
        <taxon>Bacteria</taxon>
        <taxon>Pseudomonadati</taxon>
        <taxon>Lentisphaerota</taxon>
        <taxon>Lentisphaeria</taxon>
        <taxon>Lentisphaerales</taxon>
        <taxon>Lentisphaeraceae</taxon>
        <taxon>Lentisphaera</taxon>
    </lineage>
</organism>
<dbReference type="SMART" id="SM00530">
    <property type="entry name" value="HTH_XRE"/>
    <property type="match status" value="1"/>
</dbReference>
<reference evidence="3 4" key="1">
    <citation type="submission" date="2023-02" db="EMBL/GenBank/DDBJ databases">
        <title>Genome sequence of Lentisphaera profundi SAORIC-696.</title>
        <authorList>
            <person name="Kim e."/>
            <person name="Cho J.-C."/>
            <person name="Choi A."/>
            <person name="Kang I."/>
        </authorList>
    </citation>
    <scope>NUCLEOTIDE SEQUENCE [LARGE SCALE GENOMIC DNA]</scope>
    <source>
        <strain evidence="3 4">SAORIC-696</strain>
    </source>
</reference>
<dbReference type="RefSeq" id="WP_274153402.1">
    <property type="nucleotide sequence ID" value="NZ_CP117812.1"/>
</dbReference>
<dbReference type="InterPro" id="IPR010982">
    <property type="entry name" value="Lambda_DNA-bd_dom_sf"/>
</dbReference>
<sequence>MKIKLIKTVSEYDQALERIELLMDLDSMSQDQEDELEVLAFLAEAYEEDHFPIDLPDPVEAIKFRMSQEGLKRKDLEPYLGNKSRVSEVMNGKRPLSLTMMRRLHEGLGIPAEVLLQEKNASLPEPVSIEWSKFPINEMHKRAWFKFDGSTRQLRDHAEELMRKMAAGLEDNLLQPILNRQQLRASKDFCSYAMTAWRLKAISEATQTKLLEKYEEGSITDDFRRELAKLSYLDQGPLLAKEFLNKNGIHLIVLAHLPKTHLDGASMFLANCEPLIALTLRYDRLDNFWFTLFHELAHIALHFGGDKESYYFDDLESSTEDIIEKEADAWAAESLIPHEIWRTAGLDHGASKAQIQFFSREMRINPAIPAGRLRREFRDYRIYSDLLGNKMVKKLFTEQEG</sequence>
<dbReference type="InterPro" id="IPR001387">
    <property type="entry name" value="Cro/C1-type_HTH"/>
</dbReference>
<keyword evidence="4" id="KW-1185">Reference proteome</keyword>
<proteinExistence type="inferred from homology"/>
<comment type="similarity">
    <text evidence="1">Belongs to the short-chain fatty acyl-CoA assimilation regulator (ScfR) family.</text>
</comment>
<accession>A0ABY7W0G9</accession>
<dbReference type="Gene3D" id="1.10.260.40">
    <property type="entry name" value="lambda repressor-like DNA-binding domains"/>
    <property type="match status" value="1"/>
</dbReference>
<feature type="domain" description="HTH cro/C1-type" evidence="2">
    <location>
        <begin position="61"/>
        <end position="115"/>
    </location>
</feature>
<dbReference type="InterPro" id="IPR010359">
    <property type="entry name" value="IrrE_HExxH"/>
</dbReference>
<dbReference type="PANTHER" id="PTHR40455:SF1">
    <property type="entry name" value="ANTITOXIN HIGA"/>
    <property type="match status" value="1"/>
</dbReference>
<dbReference type="Proteomes" id="UP001214250">
    <property type="component" value="Chromosome 2"/>
</dbReference>
<protein>
    <submittedName>
        <fullName evidence="3">ImmA/IrrE family metallo-endopeptidase</fullName>
    </submittedName>
</protein>
<name>A0ABY7W0G9_9BACT</name>
<evidence type="ECO:0000313" key="3">
    <source>
        <dbReference type="EMBL" id="WDE98531.1"/>
    </source>
</evidence>
<evidence type="ECO:0000256" key="1">
    <source>
        <dbReference type="ARBA" id="ARBA00007227"/>
    </source>
</evidence>
<evidence type="ECO:0000259" key="2">
    <source>
        <dbReference type="SMART" id="SM00530"/>
    </source>
</evidence>
<dbReference type="Pfam" id="PF06114">
    <property type="entry name" value="Peptidase_M78"/>
    <property type="match status" value="1"/>
</dbReference>
<dbReference type="CDD" id="cd00093">
    <property type="entry name" value="HTH_XRE"/>
    <property type="match status" value="1"/>
</dbReference>
<evidence type="ECO:0000313" key="4">
    <source>
        <dbReference type="Proteomes" id="UP001214250"/>
    </source>
</evidence>
<gene>
    <name evidence="3" type="ORF">PQO03_11845</name>
</gene>